<proteinExistence type="predicted"/>
<evidence type="ECO:0000313" key="2">
    <source>
        <dbReference type="EMBL" id="PXW98775.1"/>
    </source>
</evidence>
<dbReference type="AlphaFoldDB" id="A0A318HCS3"/>
<protein>
    <submittedName>
        <fullName evidence="2">Spermidine synthase</fullName>
    </submittedName>
</protein>
<dbReference type="InterPro" id="IPR029063">
    <property type="entry name" value="SAM-dependent_MTases_sf"/>
</dbReference>
<evidence type="ECO:0000313" key="3">
    <source>
        <dbReference type="Proteomes" id="UP000247811"/>
    </source>
</evidence>
<comment type="caution">
    <text evidence="2">The sequence shown here is derived from an EMBL/GenBank/DDBJ whole genome shotgun (WGS) entry which is preliminary data.</text>
</comment>
<dbReference type="PANTHER" id="PTHR43317:SF1">
    <property type="entry name" value="THERMOSPERMINE SYNTHASE ACAULIS5"/>
    <property type="match status" value="1"/>
</dbReference>
<evidence type="ECO:0000256" key="1">
    <source>
        <dbReference type="ARBA" id="ARBA00023115"/>
    </source>
</evidence>
<dbReference type="SUPFAM" id="SSF53335">
    <property type="entry name" value="S-adenosyl-L-methionine-dependent methyltransferases"/>
    <property type="match status" value="1"/>
</dbReference>
<dbReference type="Gene3D" id="3.40.50.150">
    <property type="entry name" value="Vaccinia Virus protein VP39"/>
    <property type="match status" value="1"/>
</dbReference>
<dbReference type="Proteomes" id="UP000247811">
    <property type="component" value="Unassembled WGS sequence"/>
</dbReference>
<keyword evidence="3" id="KW-1185">Reference proteome</keyword>
<dbReference type="OrthoDB" id="117774at2"/>
<accession>A0A318HCS3</accession>
<organism evidence="2 3">
    <name type="scientific">Sphaerotilus hippei</name>
    <dbReference type="NCBI Taxonomy" id="744406"/>
    <lineage>
        <taxon>Bacteria</taxon>
        <taxon>Pseudomonadati</taxon>
        <taxon>Pseudomonadota</taxon>
        <taxon>Betaproteobacteria</taxon>
        <taxon>Burkholderiales</taxon>
        <taxon>Sphaerotilaceae</taxon>
        <taxon>Sphaerotilus</taxon>
    </lineage>
</organism>
<dbReference type="EMBL" id="QJJS01000002">
    <property type="protein sequence ID" value="PXW98775.1"/>
    <property type="molecule type" value="Genomic_DNA"/>
</dbReference>
<reference evidence="2 3" key="1">
    <citation type="submission" date="2018-05" db="EMBL/GenBank/DDBJ databases">
        <title>Genomic Encyclopedia of Type Strains, Phase IV (KMG-IV): sequencing the most valuable type-strain genomes for metagenomic binning, comparative biology and taxonomic classification.</title>
        <authorList>
            <person name="Goeker M."/>
        </authorList>
    </citation>
    <scope>NUCLEOTIDE SEQUENCE [LARGE SCALE GENOMIC DNA]</scope>
    <source>
        <strain evidence="2 3">DSM 566</strain>
    </source>
</reference>
<dbReference type="GO" id="GO:0006596">
    <property type="term" value="P:polyamine biosynthetic process"/>
    <property type="evidence" value="ECO:0007669"/>
    <property type="project" value="UniProtKB-KW"/>
</dbReference>
<sequence>MSKKTVKKRAALPGATISEFDGVRYLHLGETPWVQGALRLRKPRQLELEYIRRMMAWLLLVEPDDWSELQVVQLGLGAATLTRYCHGELHLRTTTVELNAQVIVACRQWFRLPADDERLQVIEADAGAWVADGQHAASADVLQVDLYDHQAAAPVLDDEDFYRDCHRVLRPGGVLAVNLFGRNASFLRSARRIEAAFAAEGGVVVMLSPTDEGNTIVLAVKGRGLPAPDELVRRARLVEARTALAASAWVHLIRPLPASRARAAGARPVDEQPVPSA</sequence>
<gene>
    <name evidence="2" type="ORF">C7444_102266</name>
</gene>
<name>A0A318HCS3_9BURK</name>
<keyword evidence="1" id="KW-0620">Polyamine biosynthesis</keyword>
<dbReference type="Pfam" id="PF01564">
    <property type="entry name" value="Spermine_synth"/>
    <property type="match status" value="1"/>
</dbReference>
<dbReference type="RefSeq" id="WP_110399397.1">
    <property type="nucleotide sequence ID" value="NZ_QJJS01000002.1"/>
</dbReference>
<dbReference type="PANTHER" id="PTHR43317">
    <property type="entry name" value="THERMOSPERMINE SYNTHASE ACAULIS5"/>
    <property type="match status" value="1"/>
</dbReference>